<keyword evidence="1" id="KW-0472">Membrane</keyword>
<dbReference type="SUPFAM" id="SSF50249">
    <property type="entry name" value="Nucleic acid-binding proteins"/>
    <property type="match status" value="1"/>
</dbReference>
<protein>
    <submittedName>
        <fullName evidence="2">Uncharacterized protein</fullName>
    </submittedName>
</protein>
<dbReference type="Proteomes" id="UP001152759">
    <property type="component" value="Chromosome 1"/>
</dbReference>
<evidence type="ECO:0000256" key="1">
    <source>
        <dbReference type="SAM" id="Phobius"/>
    </source>
</evidence>
<evidence type="ECO:0000313" key="3">
    <source>
        <dbReference type="Proteomes" id="UP001152759"/>
    </source>
</evidence>
<name>A0A9N9ZZR8_BEMTA</name>
<dbReference type="AlphaFoldDB" id="A0A9N9ZZR8"/>
<evidence type="ECO:0000313" key="2">
    <source>
        <dbReference type="EMBL" id="CAH0380499.1"/>
    </source>
</evidence>
<gene>
    <name evidence="2" type="ORF">BEMITA_LOCUS258</name>
</gene>
<dbReference type="Gene3D" id="2.40.50.140">
    <property type="entry name" value="Nucleic acid-binding proteins"/>
    <property type="match status" value="1"/>
</dbReference>
<feature type="transmembrane region" description="Helical" evidence="1">
    <location>
        <begin position="34"/>
        <end position="56"/>
    </location>
</feature>
<dbReference type="InterPro" id="IPR012340">
    <property type="entry name" value="NA-bd_OB-fold"/>
</dbReference>
<keyword evidence="1" id="KW-1133">Transmembrane helix</keyword>
<keyword evidence="3" id="KW-1185">Reference proteome</keyword>
<accession>A0A9N9ZZR8</accession>
<proteinExistence type="predicted"/>
<reference evidence="2" key="1">
    <citation type="submission" date="2021-12" db="EMBL/GenBank/DDBJ databases">
        <authorList>
            <person name="King R."/>
        </authorList>
    </citation>
    <scope>NUCLEOTIDE SEQUENCE</scope>
</reference>
<feature type="transmembrane region" description="Helical" evidence="1">
    <location>
        <begin position="6"/>
        <end position="27"/>
    </location>
</feature>
<dbReference type="EMBL" id="OU963862">
    <property type="protein sequence ID" value="CAH0380499.1"/>
    <property type="molecule type" value="Genomic_DNA"/>
</dbReference>
<keyword evidence="1" id="KW-0812">Transmembrane</keyword>
<organism evidence="2 3">
    <name type="scientific">Bemisia tabaci</name>
    <name type="common">Sweetpotato whitefly</name>
    <name type="synonym">Aleurodes tabaci</name>
    <dbReference type="NCBI Taxonomy" id="7038"/>
    <lineage>
        <taxon>Eukaryota</taxon>
        <taxon>Metazoa</taxon>
        <taxon>Ecdysozoa</taxon>
        <taxon>Arthropoda</taxon>
        <taxon>Hexapoda</taxon>
        <taxon>Insecta</taxon>
        <taxon>Pterygota</taxon>
        <taxon>Neoptera</taxon>
        <taxon>Paraneoptera</taxon>
        <taxon>Hemiptera</taxon>
        <taxon>Sternorrhyncha</taxon>
        <taxon>Aleyrodoidea</taxon>
        <taxon>Aleyrodidae</taxon>
        <taxon>Aleyrodinae</taxon>
        <taxon>Bemisia</taxon>
    </lineage>
</organism>
<sequence length="119" mass="13780">MLGYPMFNNGTQTVTCFINTYYILLLFRNKYFDLFLITSEASIHVLSFLLIDLILWGDRSTLLGEEDENVVISISNAIKSSYMDQNQLSLAWNSHVDKNPESSEATKLYTWLIERKDLD</sequence>